<evidence type="ECO:0000313" key="2">
    <source>
        <dbReference type="Proteomes" id="UP001208570"/>
    </source>
</evidence>
<proteinExistence type="predicted"/>
<protein>
    <submittedName>
        <fullName evidence="1">Uncharacterized protein</fullName>
    </submittedName>
</protein>
<comment type="caution">
    <text evidence="1">The sequence shown here is derived from an EMBL/GenBank/DDBJ whole genome shotgun (WGS) entry which is preliminary data.</text>
</comment>
<reference evidence="1" key="1">
    <citation type="journal article" date="2023" name="Mol. Biol. Evol.">
        <title>Third-Generation Sequencing Reveals the Adaptive Role of the Epigenome in Three Deep-Sea Polychaetes.</title>
        <authorList>
            <person name="Perez M."/>
            <person name="Aroh O."/>
            <person name="Sun Y."/>
            <person name="Lan Y."/>
            <person name="Juniper S.K."/>
            <person name="Young C.R."/>
            <person name="Angers B."/>
            <person name="Qian P.Y."/>
        </authorList>
    </citation>
    <scope>NUCLEOTIDE SEQUENCE</scope>
    <source>
        <strain evidence="1">P08H-3</strain>
    </source>
</reference>
<dbReference type="AlphaFoldDB" id="A0AAD9N8W8"/>
<keyword evidence="2" id="KW-1185">Reference proteome</keyword>
<organism evidence="1 2">
    <name type="scientific">Paralvinella palmiformis</name>
    <dbReference type="NCBI Taxonomy" id="53620"/>
    <lineage>
        <taxon>Eukaryota</taxon>
        <taxon>Metazoa</taxon>
        <taxon>Spiralia</taxon>
        <taxon>Lophotrochozoa</taxon>
        <taxon>Annelida</taxon>
        <taxon>Polychaeta</taxon>
        <taxon>Sedentaria</taxon>
        <taxon>Canalipalpata</taxon>
        <taxon>Terebellida</taxon>
        <taxon>Terebelliformia</taxon>
        <taxon>Alvinellidae</taxon>
        <taxon>Paralvinella</taxon>
    </lineage>
</organism>
<sequence>MLTAVRLSPVSMSARDNKKDVCMNYGSVSSFISVVCVPRIKCLKDTYH</sequence>
<gene>
    <name evidence="1" type="ORF">LSH36_154g07064</name>
</gene>
<dbReference type="EMBL" id="JAODUP010000154">
    <property type="protein sequence ID" value="KAK2159371.1"/>
    <property type="molecule type" value="Genomic_DNA"/>
</dbReference>
<accession>A0AAD9N8W8</accession>
<dbReference type="Proteomes" id="UP001208570">
    <property type="component" value="Unassembled WGS sequence"/>
</dbReference>
<name>A0AAD9N8W8_9ANNE</name>
<evidence type="ECO:0000313" key="1">
    <source>
        <dbReference type="EMBL" id="KAK2159371.1"/>
    </source>
</evidence>